<keyword evidence="2 3" id="KW-0175">Coiled coil</keyword>
<proteinExistence type="predicted"/>
<dbReference type="Gene3D" id="2.40.50.100">
    <property type="match status" value="1"/>
</dbReference>
<evidence type="ECO:0000313" key="6">
    <source>
        <dbReference type="Proteomes" id="UP000318478"/>
    </source>
</evidence>
<accession>A0A5C5ZE56</accession>
<dbReference type="InterPro" id="IPR050465">
    <property type="entry name" value="UPF0194_transport"/>
</dbReference>
<keyword evidence="6" id="KW-1185">Reference proteome</keyword>
<reference evidence="5 6" key="1">
    <citation type="submission" date="2019-02" db="EMBL/GenBank/DDBJ databases">
        <title>Deep-cultivation of Planctomycetes and their phenomic and genomic characterization uncovers novel biology.</title>
        <authorList>
            <person name="Wiegand S."/>
            <person name="Jogler M."/>
            <person name="Boedeker C."/>
            <person name="Pinto D."/>
            <person name="Vollmers J."/>
            <person name="Rivas-Marin E."/>
            <person name="Kohn T."/>
            <person name="Peeters S.H."/>
            <person name="Heuer A."/>
            <person name="Rast P."/>
            <person name="Oberbeckmann S."/>
            <person name="Bunk B."/>
            <person name="Jeske O."/>
            <person name="Meyerdierks A."/>
            <person name="Storesund J.E."/>
            <person name="Kallscheuer N."/>
            <person name="Luecker S."/>
            <person name="Lage O.M."/>
            <person name="Pohl T."/>
            <person name="Merkel B.J."/>
            <person name="Hornburger P."/>
            <person name="Mueller R.-W."/>
            <person name="Bruemmer F."/>
            <person name="Labrenz M."/>
            <person name="Spormann A.M."/>
            <person name="Op Den Camp H."/>
            <person name="Overmann J."/>
            <person name="Amann R."/>
            <person name="Jetten M.S.M."/>
            <person name="Mascher T."/>
            <person name="Medema M.H."/>
            <person name="Devos D.P."/>
            <person name="Kaster A.-K."/>
            <person name="Ovreas L."/>
            <person name="Rohde M."/>
            <person name="Galperin M.Y."/>
            <person name="Jogler C."/>
        </authorList>
    </citation>
    <scope>NUCLEOTIDE SEQUENCE [LARGE SCALE GENOMIC DNA]</scope>
    <source>
        <strain evidence="5 6">Pla123a</strain>
    </source>
</reference>
<dbReference type="Gene3D" id="2.40.30.170">
    <property type="match status" value="1"/>
</dbReference>
<dbReference type="PANTHER" id="PTHR32347">
    <property type="entry name" value="EFFLUX SYSTEM COMPONENT YKNX-RELATED"/>
    <property type="match status" value="1"/>
</dbReference>
<dbReference type="RefSeq" id="WP_146583702.1">
    <property type="nucleotide sequence ID" value="NZ_SJPO01000001.1"/>
</dbReference>
<dbReference type="AlphaFoldDB" id="A0A5C5ZE56"/>
<dbReference type="Proteomes" id="UP000318478">
    <property type="component" value="Unassembled WGS sequence"/>
</dbReference>
<dbReference type="SUPFAM" id="SSF111369">
    <property type="entry name" value="HlyD-like secretion proteins"/>
    <property type="match status" value="1"/>
</dbReference>
<evidence type="ECO:0000256" key="3">
    <source>
        <dbReference type="SAM" id="Coils"/>
    </source>
</evidence>
<dbReference type="GO" id="GO:0030313">
    <property type="term" value="C:cell envelope"/>
    <property type="evidence" value="ECO:0007669"/>
    <property type="project" value="UniProtKB-SubCell"/>
</dbReference>
<dbReference type="Gene3D" id="1.10.287.470">
    <property type="entry name" value="Helix hairpin bin"/>
    <property type="match status" value="1"/>
</dbReference>
<evidence type="ECO:0000256" key="2">
    <source>
        <dbReference type="ARBA" id="ARBA00023054"/>
    </source>
</evidence>
<gene>
    <name evidence="5" type="primary">yknX</name>
    <name evidence="5" type="ORF">Pla123a_02470</name>
</gene>
<dbReference type="OrthoDB" id="9791520at2"/>
<dbReference type="Gene3D" id="2.40.420.20">
    <property type="match status" value="1"/>
</dbReference>
<comment type="subcellular location">
    <subcellularLocation>
        <location evidence="1">Cell envelope</location>
    </subcellularLocation>
</comment>
<protein>
    <submittedName>
        <fullName evidence="5">Putative efflux system component YknX</fullName>
    </submittedName>
</protein>
<dbReference type="InterPro" id="IPR058637">
    <property type="entry name" value="YknX-like_C"/>
</dbReference>
<sequence length="408" mass="44614">MTNWLSKLFFLVVGLAVVGGLAFAFMPEPVDVDMATIGRGSLLVTVDEDGKTRIREKYVVSTPLSGRLLRIDLDPGDSVTADQTVLAVVEPRDPELLDARAIAQAEAREQAAAASLKRVEPVLEQARLRQAQAERDLERYRKLLDSKGVTREEFEKIETSYRAASEELRASRYSQEIAEFELEQAKAALLRTRPSDNPEADDASDNGWNFAIRSPIDGRVLRVFQESAAVVTAGASLLELGDPTDLEVEIDVLSSDAVRIEPGARVLLEHWGGESPLEGRVRLVEPAGFTKISTLGVEEQRVNVIVDLVDPPAARQQLGDGFRVEARIVTASAGDALIVPTSALFRSAGEWVVFKIEEGRARQTRVSVGKQNDLQAEVLEGLAESDRVILHPSDRVRDGSEVRSRTGG</sequence>
<evidence type="ECO:0000256" key="1">
    <source>
        <dbReference type="ARBA" id="ARBA00004196"/>
    </source>
</evidence>
<name>A0A5C5ZE56_9BACT</name>
<dbReference type="PANTHER" id="PTHR32347:SF29">
    <property type="entry name" value="UPF0194 MEMBRANE PROTEIN YBHG"/>
    <property type="match status" value="1"/>
</dbReference>
<dbReference type="Pfam" id="PF25989">
    <property type="entry name" value="YknX_C"/>
    <property type="match status" value="1"/>
</dbReference>
<comment type="caution">
    <text evidence="5">The sequence shown here is derived from an EMBL/GenBank/DDBJ whole genome shotgun (WGS) entry which is preliminary data.</text>
</comment>
<feature type="domain" description="YknX-like C-terminal permuted SH3-like" evidence="4">
    <location>
        <begin position="337"/>
        <end position="403"/>
    </location>
</feature>
<feature type="coiled-coil region" evidence="3">
    <location>
        <begin position="123"/>
        <end position="183"/>
    </location>
</feature>
<organism evidence="5 6">
    <name type="scientific">Posidoniimonas polymericola</name>
    <dbReference type="NCBI Taxonomy" id="2528002"/>
    <lineage>
        <taxon>Bacteria</taxon>
        <taxon>Pseudomonadati</taxon>
        <taxon>Planctomycetota</taxon>
        <taxon>Planctomycetia</taxon>
        <taxon>Pirellulales</taxon>
        <taxon>Lacipirellulaceae</taxon>
        <taxon>Posidoniimonas</taxon>
    </lineage>
</organism>
<evidence type="ECO:0000259" key="4">
    <source>
        <dbReference type="Pfam" id="PF25989"/>
    </source>
</evidence>
<evidence type="ECO:0000313" key="5">
    <source>
        <dbReference type="EMBL" id="TWT85440.1"/>
    </source>
</evidence>
<dbReference type="EMBL" id="SJPO01000001">
    <property type="protein sequence ID" value="TWT85440.1"/>
    <property type="molecule type" value="Genomic_DNA"/>
</dbReference>